<reference evidence="2 3" key="1">
    <citation type="submission" date="2024-05" db="EMBL/GenBank/DDBJ databases">
        <title>Haplotype-resolved chromosome-level genome assembly of Huyou (Citrus changshanensis).</title>
        <authorList>
            <person name="Miao C."/>
            <person name="Chen W."/>
            <person name="Wu Y."/>
            <person name="Wang L."/>
            <person name="Zhao S."/>
            <person name="Grierson D."/>
            <person name="Xu C."/>
            <person name="Chen K."/>
        </authorList>
    </citation>
    <scope>NUCLEOTIDE SEQUENCE [LARGE SCALE GENOMIC DNA]</scope>
    <source>
        <strain evidence="2">01-14</strain>
        <tissue evidence="2">Leaf</tissue>
    </source>
</reference>
<keyword evidence="3" id="KW-1185">Reference proteome</keyword>
<dbReference type="AlphaFoldDB" id="A0AAP0N2D4"/>
<evidence type="ECO:0000256" key="1">
    <source>
        <dbReference type="SAM" id="MobiDB-lite"/>
    </source>
</evidence>
<dbReference type="Proteomes" id="UP001428341">
    <property type="component" value="Unassembled WGS sequence"/>
</dbReference>
<feature type="region of interest" description="Disordered" evidence="1">
    <location>
        <begin position="20"/>
        <end position="49"/>
    </location>
</feature>
<gene>
    <name evidence="2" type="ORF">WN944_023453</name>
</gene>
<name>A0AAP0N2D4_9ROSI</name>
<accession>A0AAP0N2D4</accession>
<organism evidence="2 3">
    <name type="scientific">Citrus x changshan-huyou</name>
    <dbReference type="NCBI Taxonomy" id="2935761"/>
    <lineage>
        <taxon>Eukaryota</taxon>
        <taxon>Viridiplantae</taxon>
        <taxon>Streptophyta</taxon>
        <taxon>Embryophyta</taxon>
        <taxon>Tracheophyta</taxon>
        <taxon>Spermatophyta</taxon>
        <taxon>Magnoliopsida</taxon>
        <taxon>eudicotyledons</taxon>
        <taxon>Gunneridae</taxon>
        <taxon>Pentapetalae</taxon>
        <taxon>rosids</taxon>
        <taxon>malvids</taxon>
        <taxon>Sapindales</taxon>
        <taxon>Rutaceae</taxon>
        <taxon>Aurantioideae</taxon>
        <taxon>Citrus</taxon>
    </lineage>
</organism>
<sequence>MHAPFDFVQEYISGFFEVSVKTPASPGGSSHESSEQGLRSNIHKQERDEIERRQEWISSFFEVSVEAPASPGGGSHESREQGLRSSIQEQERDEIEFMRDER</sequence>
<protein>
    <submittedName>
        <fullName evidence="2">Uncharacterized protein</fullName>
    </submittedName>
</protein>
<comment type="caution">
    <text evidence="2">The sequence shown here is derived from an EMBL/GenBank/DDBJ whole genome shotgun (WGS) entry which is preliminary data.</text>
</comment>
<dbReference type="EMBL" id="JBCGBO010000001">
    <property type="protein sequence ID" value="KAK9230483.1"/>
    <property type="molecule type" value="Genomic_DNA"/>
</dbReference>
<proteinExistence type="predicted"/>
<evidence type="ECO:0000313" key="2">
    <source>
        <dbReference type="EMBL" id="KAK9230483.1"/>
    </source>
</evidence>
<feature type="compositionally biased region" description="Polar residues" evidence="1">
    <location>
        <begin position="27"/>
        <end position="39"/>
    </location>
</feature>
<evidence type="ECO:0000313" key="3">
    <source>
        <dbReference type="Proteomes" id="UP001428341"/>
    </source>
</evidence>
<feature type="region of interest" description="Disordered" evidence="1">
    <location>
        <begin position="64"/>
        <end position="102"/>
    </location>
</feature>